<proteinExistence type="predicted"/>
<dbReference type="KEGG" id="luo:HHL09_05745"/>
<evidence type="ECO:0000313" key="2">
    <source>
        <dbReference type="EMBL" id="QJE95300.1"/>
    </source>
</evidence>
<organism evidence="2 3">
    <name type="scientific">Luteolibacter luteus</name>
    <dbReference type="NCBI Taxonomy" id="2728835"/>
    <lineage>
        <taxon>Bacteria</taxon>
        <taxon>Pseudomonadati</taxon>
        <taxon>Verrucomicrobiota</taxon>
        <taxon>Verrucomicrobiia</taxon>
        <taxon>Verrucomicrobiales</taxon>
        <taxon>Verrucomicrobiaceae</taxon>
        <taxon>Luteolibacter</taxon>
    </lineage>
</organism>
<reference evidence="2 3" key="1">
    <citation type="submission" date="2020-04" db="EMBL/GenBank/DDBJ databases">
        <title>Luteolibacter sp. G-1-1-1 isolated from soil.</title>
        <authorList>
            <person name="Dahal R.H."/>
        </authorList>
    </citation>
    <scope>NUCLEOTIDE SEQUENCE [LARGE SCALE GENOMIC DNA]</scope>
    <source>
        <strain evidence="2 3">G-1-1-1</strain>
    </source>
</reference>
<dbReference type="EMBL" id="CP051774">
    <property type="protein sequence ID" value="QJE95300.1"/>
    <property type="molecule type" value="Genomic_DNA"/>
</dbReference>
<keyword evidence="3" id="KW-1185">Reference proteome</keyword>
<dbReference type="SUPFAM" id="SSF51182">
    <property type="entry name" value="RmlC-like cupins"/>
    <property type="match status" value="1"/>
</dbReference>
<accession>A0A858RG80</accession>
<dbReference type="Gene3D" id="2.60.120.10">
    <property type="entry name" value="Jelly Rolls"/>
    <property type="match status" value="1"/>
</dbReference>
<dbReference type="InterPro" id="IPR011051">
    <property type="entry name" value="RmlC_Cupin_sf"/>
</dbReference>
<dbReference type="CDD" id="cd06981">
    <property type="entry name" value="cupin_reut_a1446"/>
    <property type="match status" value="1"/>
</dbReference>
<evidence type="ECO:0000259" key="1">
    <source>
        <dbReference type="Pfam" id="PF07883"/>
    </source>
</evidence>
<evidence type="ECO:0000313" key="3">
    <source>
        <dbReference type="Proteomes" id="UP000501812"/>
    </source>
</evidence>
<dbReference type="Proteomes" id="UP000501812">
    <property type="component" value="Chromosome"/>
</dbReference>
<gene>
    <name evidence="2" type="ORF">HHL09_05745</name>
</gene>
<sequence length="107" mass="11954">MPLPTVTNLFPPADGMPGRESFATLQEGRAFTFEHIVSRGEASPPDFWYDQERDEWVMLARGEALLRFEDGDLNLKAGDALTIPAGVRHRVETASNDAVWLALHFRG</sequence>
<protein>
    <submittedName>
        <fullName evidence="2">Cupin domain-containing protein</fullName>
    </submittedName>
</protein>
<feature type="domain" description="Cupin type-2" evidence="1">
    <location>
        <begin position="39"/>
        <end position="101"/>
    </location>
</feature>
<dbReference type="InterPro" id="IPR013096">
    <property type="entry name" value="Cupin_2"/>
</dbReference>
<dbReference type="AlphaFoldDB" id="A0A858RG80"/>
<name>A0A858RG80_9BACT</name>
<dbReference type="RefSeq" id="WP_169453614.1">
    <property type="nucleotide sequence ID" value="NZ_CP051774.1"/>
</dbReference>
<dbReference type="InterPro" id="IPR014710">
    <property type="entry name" value="RmlC-like_jellyroll"/>
</dbReference>
<dbReference type="Pfam" id="PF07883">
    <property type="entry name" value="Cupin_2"/>
    <property type="match status" value="1"/>
</dbReference>